<gene>
    <name evidence="2" type="ordered locus">Noc_1887</name>
</gene>
<dbReference type="HOGENOM" id="CLU_2369973_0_0_6"/>
<dbReference type="SUPFAM" id="SSF47413">
    <property type="entry name" value="lambda repressor-like DNA-binding domains"/>
    <property type="match status" value="1"/>
</dbReference>
<evidence type="ECO:0000313" key="2">
    <source>
        <dbReference type="EMBL" id="ABA58353.1"/>
    </source>
</evidence>
<dbReference type="AlphaFoldDB" id="Q3J9Z3"/>
<dbReference type="GO" id="GO:0003677">
    <property type="term" value="F:DNA binding"/>
    <property type="evidence" value="ECO:0007669"/>
    <property type="project" value="InterPro"/>
</dbReference>
<reference evidence="3" key="1">
    <citation type="journal article" date="2006" name="Appl. Environ. Microbiol.">
        <title>Complete genome sequence of the marine, chemolithoautotrophic, ammonia-oxidizing bacterium Nitrosococcus oceani ATCC 19707.</title>
        <authorList>
            <person name="Klotz M.G."/>
            <person name="Arp D.J."/>
            <person name="Chain P.S.G."/>
            <person name="El-Sheikh A.F."/>
            <person name="Hauser L.J."/>
            <person name="Hommes N.G."/>
            <person name="Larimer F.W."/>
            <person name="Malfatti S.A."/>
            <person name="Norton J.M."/>
            <person name="Poret-Peterson A.T."/>
            <person name="Vergez L.M."/>
            <person name="Ward B.B."/>
        </authorList>
    </citation>
    <scope>NUCLEOTIDE SEQUENCE [LARGE SCALE GENOMIC DNA]</scope>
    <source>
        <strain evidence="3">ATCC 19707 / BCRC 17464 / NCIMB 11848 / C-107</strain>
    </source>
</reference>
<dbReference type="InParanoid" id="Q3J9Z3"/>
<dbReference type="KEGG" id="noc:Noc_1887"/>
<accession>Q3J9Z3</accession>
<proteinExistence type="predicted"/>
<keyword evidence="3" id="KW-1185">Reference proteome</keyword>
<name>Q3J9Z3_NITOC</name>
<dbReference type="EMBL" id="CP000127">
    <property type="protein sequence ID" value="ABA58353.1"/>
    <property type="molecule type" value="Genomic_DNA"/>
</dbReference>
<sequence>MISNSPLQFGPCSMPVSNTRFNRRAQRMPQNVAPPHSHRLGCFCIPPKLFGVTQPCVSDLMRGKIELFSLASLANMATVAGLHVELHGHEPETAP</sequence>
<dbReference type="Gene3D" id="1.10.260.40">
    <property type="entry name" value="lambda repressor-like DNA-binding domains"/>
    <property type="match status" value="1"/>
</dbReference>
<dbReference type="Proteomes" id="UP000006838">
    <property type="component" value="Chromosome"/>
</dbReference>
<evidence type="ECO:0000313" key="3">
    <source>
        <dbReference type="Proteomes" id="UP000006838"/>
    </source>
</evidence>
<evidence type="ECO:0000259" key="1">
    <source>
        <dbReference type="Pfam" id="PF13744"/>
    </source>
</evidence>
<dbReference type="Pfam" id="PF13744">
    <property type="entry name" value="HTH_37"/>
    <property type="match status" value="1"/>
</dbReference>
<feature type="domain" description="HigA2-like helix-turn-helix" evidence="1">
    <location>
        <begin position="48"/>
        <end position="87"/>
    </location>
</feature>
<dbReference type="eggNOG" id="COG5606">
    <property type="taxonomic scope" value="Bacteria"/>
</dbReference>
<dbReference type="InterPro" id="IPR010982">
    <property type="entry name" value="Lambda_DNA-bd_dom_sf"/>
</dbReference>
<organism evidence="2 3">
    <name type="scientific">Nitrosococcus oceani (strain ATCC 19707 / BCRC 17464 / JCM 30415 / NCIMB 11848 / C-107)</name>
    <dbReference type="NCBI Taxonomy" id="323261"/>
    <lineage>
        <taxon>Bacteria</taxon>
        <taxon>Pseudomonadati</taxon>
        <taxon>Pseudomonadota</taxon>
        <taxon>Gammaproteobacteria</taxon>
        <taxon>Chromatiales</taxon>
        <taxon>Chromatiaceae</taxon>
        <taxon>Nitrosococcus</taxon>
    </lineage>
</organism>
<protein>
    <recommendedName>
        <fullName evidence="1">HigA2-like helix-turn-helix domain-containing protein</fullName>
    </recommendedName>
</protein>
<dbReference type="InterPro" id="IPR039554">
    <property type="entry name" value="HigA2-like_HTH"/>
</dbReference>